<dbReference type="InterPro" id="IPR045864">
    <property type="entry name" value="aa-tRNA-synth_II/BPL/LPL"/>
</dbReference>
<protein>
    <recommendedName>
        <fullName evidence="9">Histidine--tRNA ligase</fullName>
        <ecNumber evidence="9">6.1.1.21</ecNumber>
    </recommendedName>
    <alternativeName>
        <fullName evidence="9">Histidyl-tRNA synthetase</fullName>
        <shortName evidence="9">HisRS</shortName>
    </alternativeName>
</protein>
<dbReference type="GO" id="GO:0005524">
    <property type="term" value="F:ATP binding"/>
    <property type="evidence" value="ECO:0007669"/>
    <property type="project" value="UniProtKB-UniRule"/>
</dbReference>
<comment type="similarity">
    <text evidence="1 9">Belongs to the class-II aminoacyl-tRNA synthetase family.</text>
</comment>
<dbReference type="HAMAP" id="MF_00127">
    <property type="entry name" value="His_tRNA_synth"/>
    <property type="match status" value="1"/>
</dbReference>
<keyword evidence="13" id="KW-1185">Reference proteome</keyword>
<dbReference type="PIRSF" id="PIRSF001549">
    <property type="entry name" value="His-tRNA_synth"/>
    <property type="match status" value="1"/>
</dbReference>
<dbReference type="AlphaFoldDB" id="A0A850R1F7"/>
<keyword evidence="4 9" id="KW-0547">Nucleotide-binding</keyword>
<dbReference type="InterPro" id="IPR004154">
    <property type="entry name" value="Anticodon-bd"/>
</dbReference>
<comment type="caution">
    <text evidence="12">The sequence shown here is derived from an EMBL/GenBank/DDBJ whole genome shotgun (WGS) entry which is preliminary data.</text>
</comment>
<dbReference type="EC" id="6.1.1.21" evidence="9"/>
<comment type="subcellular location">
    <subcellularLocation>
        <location evidence="9">Cytoplasm</location>
    </subcellularLocation>
</comment>
<dbReference type="InterPro" id="IPR041715">
    <property type="entry name" value="HisRS-like_core"/>
</dbReference>
<feature type="binding site" evidence="10">
    <location>
        <begin position="81"/>
        <end position="83"/>
    </location>
    <ligand>
        <name>L-histidine</name>
        <dbReference type="ChEBI" id="CHEBI:57595"/>
    </ligand>
</feature>
<evidence type="ECO:0000313" key="13">
    <source>
        <dbReference type="Proteomes" id="UP000563523"/>
    </source>
</evidence>
<reference evidence="12 13" key="1">
    <citation type="submission" date="2020-06" db="EMBL/GenBank/DDBJ databases">
        <authorList>
            <person name="Kang J."/>
        </authorList>
    </citation>
    <scope>NUCLEOTIDE SEQUENCE [LARGE SCALE GENOMIC DNA]</scope>
    <source>
        <strain evidence="12 13">DCY120</strain>
    </source>
</reference>
<dbReference type="GO" id="GO:0005737">
    <property type="term" value="C:cytoplasm"/>
    <property type="evidence" value="ECO:0007669"/>
    <property type="project" value="UniProtKB-SubCell"/>
</dbReference>
<keyword evidence="5 9" id="KW-0067">ATP-binding</keyword>
<keyword evidence="7 9" id="KW-0030">Aminoacyl-tRNA synthetase</keyword>
<dbReference type="NCBIfam" id="TIGR00442">
    <property type="entry name" value="hisS"/>
    <property type="match status" value="1"/>
</dbReference>
<dbReference type="GO" id="GO:0006427">
    <property type="term" value="P:histidyl-tRNA aminoacylation"/>
    <property type="evidence" value="ECO:0007669"/>
    <property type="project" value="UniProtKB-UniRule"/>
</dbReference>
<feature type="domain" description="Aminoacyl-transfer RNA synthetases class-II family profile" evidence="11">
    <location>
        <begin position="8"/>
        <end position="327"/>
    </location>
</feature>
<dbReference type="InterPro" id="IPR004516">
    <property type="entry name" value="HisRS/HisZ"/>
</dbReference>
<dbReference type="GO" id="GO:0140096">
    <property type="term" value="F:catalytic activity, acting on a protein"/>
    <property type="evidence" value="ECO:0007669"/>
    <property type="project" value="UniProtKB-ARBA"/>
</dbReference>
<dbReference type="SUPFAM" id="SSF52954">
    <property type="entry name" value="Class II aaRS ABD-related"/>
    <property type="match status" value="1"/>
</dbReference>
<feature type="binding site" evidence="10">
    <location>
        <position position="132"/>
    </location>
    <ligand>
        <name>L-histidine</name>
        <dbReference type="ChEBI" id="CHEBI:57595"/>
    </ligand>
</feature>
<evidence type="ECO:0000256" key="6">
    <source>
        <dbReference type="ARBA" id="ARBA00022917"/>
    </source>
</evidence>
<dbReference type="PROSITE" id="PS50862">
    <property type="entry name" value="AA_TRNA_LIGASE_II"/>
    <property type="match status" value="1"/>
</dbReference>
<dbReference type="Gene3D" id="3.40.50.800">
    <property type="entry name" value="Anticodon-binding domain"/>
    <property type="match status" value="1"/>
</dbReference>
<feature type="binding site" evidence="10">
    <location>
        <position position="259"/>
    </location>
    <ligand>
        <name>L-histidine</name>
        <dbReference type="ChEBI" id="CHEBI:57595"/>
    </ligand>
</feature>
<dbReference type="GO" id="GO:0016740">
    <property type="term" value="F:transferase activity"/>
    <property type="evidence" value="ECO:0007669"/>
    <property type="project" value="UniProtKB-ARBA"/>
</dbReference>
<keyword evidence="3 9" id="KW-0436">Ligase</keyword>
<dbReference type="Pfam" id="PF13393">
    <property type="entry name" value="tRNA-synt_His"/>
    <property type="match status" value="1"/>
</dbReference>
<dbReference type="InterPro" id="IPR006195">
    <property type="entry name" value="aa-tRNA-synth_II"/>
</dbReference>
<dbReference type="EMBL" id="JABZEC010000001">
    <property type="protein sequence ID" value="NVY95851.1"/>
    <property type="molecule type" value="Genomic_DNA"/>
</dbReference>
<evidence type="ECO:0000256" key="2">
    <source>
        <dbReference type="ARBA" id="ARBA00022490"/>
    </source>
</evidence>
<dbReference type="Gene3D" id="3.30.930.10">
    <property type="entry name" value="Bira Bifunctional Protein, Domain 2"/>
    <property type="match status" value="1"/>
</dbReference>
<evidence type="ECO:0000256" key="3">
    <source>
        <dbReference type="ARBA" id="ARBA00022598"/>
    </source>
</evidence>
<keyword evidence="6 9" id="KW-0648">Protein biosynthesis</keyword>
<sequence length="426" mass="48101">MRYQKPKGTADLLPEEVRHWQYITTVAQEVFNNYQYHEIRTPLFEQYEVFARSSGDSSDIVSKEMYDFADKGGRHLALRPEGTAGVVRAYVENKLFGPDHLSPYKVWYQGPMFRYERPQAGRQRQFNQIGIEAFGSDSPDLDVEVIAVALTYLQKLGLHNYRVVINTLGDPQTRKDYHQALLAYLNPLKEQLSADSQVRLEKNPLRILDSKDSKDQELVTQAPKILDYLTPEAKEHFNQVEKTLQALKINYQVDSQMVRGLDYYNHTIFEIMVQSPAFDNREMTIVAGGRYNGLVQQLGGPDVSGVGFGIGLERLLLLLENENVPLPSLAGPDIYLVTVDPASSTAVSQLLNQLRQAGISAERDYASKKVKGQFKQANRLQARFTLAIGASELESQTAQLKRMSDGRETQIDLTKIVNILKTIKAG</sequence>
<feature type="binding site" evidence="10">
    <location>
        <position position="114"/>
    </location>
    <ligand>
        <name>L-histidine</name>
        <dbReference type="ChEBI" id="CHEBI:57595"/>
    </ligand>
</feature>
<comment type="catalytic activity">
    <reaction evidence="8 9">
        <text>tRNA(His) + L-histidine + ATP = L-histidyl-tRNA(His) + AMP + diphosphate + H(+)</text>
        <dbReference type="Rhea" id="RHEA:17313"/>
        <dbReference type="Rhea" id="RHEA-COMP:9665"/>
        <dbReference type="Rhea" id="RHEA-COMP:9689"/>
        <dbReference type="ChEBI" id="CHEBI:15378"/>
        <dbReference type="ChEBI" id="CHEBI:30616"/>
        <dbReference type="ChEBI" id="CHEBI:33019"/>
        <dbReference type="ChEBI" id="CHEBI:57595"/>
        <dbReference type="ChEBI" id="CHEBI:78442"/>
        <dbReference type="ChEBI" id="CHEBI:78527"/>
        <dbReference type="ChEBI" id="CHEBI:456215"/>
        <dbReference type="EC" id="6.1.1.21"/>
    </reaction>
</comment>
<evidence type="ECO:0000256" key="5">
    <source>
        <dbReference type="ARBA" id="ARBA00022840"/>
    </source>
</evidence>
<evidence type="ECO:0000259" key="11">
    <source>
        <dbReference type="PROSITE" id="PS50862"/>
    </source>
</evidence>
<accession>A0A850R1F7</accession>
<evidence type="ECO:0000256" key="7">
    <source>
        <dbReference type="ARBA" id="ARBA00023146"/>
    </source>
</evidence>
<feature type="binding site" evidence="10">
    <location>
        <begin position="263"/>
        <end position="264"/>
    </location>
    <ligand>
        <name>L-histidine</name>
        <dbReference type="ChEBI" id="CHEBI:57595"/>
    </ligand>
</feature>
<dbReference type="CDD" id="cd00859">
    <property type="entry name" value="HisRS_anticodon"/>
    <property type="match status" value="1"/>
</dbReference>
<dbReference type="Proteomes" id="UP000563523">
    <property type="component" value="Unassembled WGS sequence"/>
</dbReference>
<comment type="subunit">
    <text evidence="9">Homodimer.</text>
</comment>
<dbReference type="SUPFAM" id="SSF55681">
    <property type="entry name" value="Class II aaRS and biotin synthetases"/>
    <property type="match status" value="1"/>
</dbReference>
<dbReference type="InterPro" id="IPR015807">
    <property type="entry name" value="His-tRNA-ligase"/>
</dbReference>
<name>A0A850R1F7_9LACO</name>
<dbReference type="GO" id="GO:0004821">
    <property type="term" value="F:histidine-tRNA ligase activity"/>
    <property type="evidence" value="ECO:0007669"/>
    <property type="project" value="UniProtKB-UniRule"/>
</dbReference>
<evidence type="ECO:0000256" key="4">
    <source>
        <dbReference type="ARBA" id="ARBA00022741"/>
    </source>
</evidence>
<proteinExistence type="inferred from homology"/>
<feature type="binding site" evidence="10">
    <location>
        <position position="128"/>
    </location>
    <ligand>
        <name>L-histidine</name>
        <dbReference type="ChEBI" id="CHEBI:57595"/>
    </ligand>
</feature>
<dbReference type="InterPro" id="IPR036621">
    <property type="entry name" value="Anticodon-bd_dom_sf"/>
</dbReference>
<evidence type="ECO:0000256" key="10">
    <source>
        <dbReference type="PIRSR" id="PIRSR001549-1"/>
    </source>
</evidence>
<evidence type="ECO:0000256" key="8">
    <source>
        <dbReference type="ARBA" id="ARBA00047639"/>
    </source>
</evidence>
<keyword evidence="2 9" id="KW-0963">Cytoplasm</keyword>
<dbReference type="PANTHER" id="PTHR43707">
    <property type="entry name" value="HISTIDYL-TRNA SYNTHETASE"/>
    <property type="match status" value="1"/>
</dbReference>
<dbReference type="CDD" id="cd00773">
    <property type="entry name" value="HisRS-like_core"/>
    <property type="match status" value="1"/>
</dbReference>
<dbReference type="Pfam" id="PF03129">
    <property type="entry name" value="HGTP_anticodon"/>
    <property type="match status" value="1"/>
</dbReference>
<gene>
    <name evidence="9" type="primary">hisS</name>
    <name evidence="12" type="ORF">HU830_01330</name>
</gene>
<dbReference type="RefSeq" id="WP_176942016.1">
    <property type="nucleotide sequence ID" value="NZ_JABZEC010000001.1"/>
</dbReference>
<organism evidence="12 13">
    <name type="scientific">Bombilactobacillus apium</name>
    <dbReference type="NCBI Taxonomy" id="2675299"/>
    <lineage>
        <taxon>Bacteria</taxon>
        <taxon>Bacillati</taxon>
        <taxon>Bacillota</taxon>
        <taxon>Bacilli</taxon>
        <taxon>Lactobacillales</taxon>
        <taxon>Lactobacillaceae</taxon>
        <taxon>Bombilactobacillus</taxon>
    </lineage>
</organism>
<dbReference type="PANTHER" id="PTHR43707:SF1">
    <property type="entry name" value="HISTIDINE--TRNA LIGASE, MITOCHONDRIAL-RELATED"/>
    <property type="match status" value="1"/>
</dbReference>
<evidence type="ECO:0000256" key="1">
    <source>
        <dbReference type="ARBA" id="ARBA00008226"/>
    </source>
</evidence>
<dbReference type="InterPro" id="IPR033656">
    <property type="entry name" value="HisRS_anticodon"/>
</dbReference>
<evidence type="ECO:0000313" key="12">
    <source>
        <dbReference type="EMBL" id="NVY95851.1"/>
    </source>
</evidence>
<evidence type="ECO:0000256" key="9">
    <source>
        <dbReference type="HAMAP-Rule" id="MF_00127"/>
    </source>
</evidence>